<dbReference type="OrthoDB" id="8127at2157"/>
<dbReference type="Pfam" id="PF13426">
    <property type="entry name" value="PAS_9"/>
    <property type="match status" value="1"/>
</dbReference>
<dbReference type="PROSITE" id="PS50112">
    <property type="entry name" value="PAS"/>
    <property type="match status" value="1"/>
</dbReference>
<dbReference type="InterPro" id="IPR003594">
    <property type="entry name" value="HATPase_dom"/>
</dbReference>
<feature type="domain" description="PAS" evidence="9">
    <location>
        <begin position="120"/>
        <end position="172"/>
    </location>
</feature>
<dbReference type="GeneID" id="14309553"/>
<dbReference type="GO" id="GO:0000160">
    <property type="term" value="P:phosphorelay signal transduction system"/>
    <property type="evidence" value="ECO:0007669"/>
    <property type="project" value="UniProtKB-KW"/>
</dbReference>
<dbReference type="AlphaFoldDB" id="L0HEN0"/>
<evidence type="ECO:0000313" key="10">
    <source>
        <dbReference type="EMBL" id="AGB03167.1"/>
    </source>
</evidence>
<dbReference type="NCBIfam" id="TIGR00229">
    <property type="entry name" value="sensory_box"/>
    <property type="match status" value="1"/>
</dbReference>
<dbReference type="SUPFAM" id="SSF55785">
    <property type="entry name" value="PYP-like sensor domain (PAS domain)"/>
    <property type="match status" value="1"/>
</dbReference>
<dbReference type="KEGG" id="mfo:Metfor_2161"/>
<feature type="transmembrane region" description="Helical" evidence="7">
    <location>
        <begin position="68"/>
        <end position="85"/>
    </location>
</feature>
<dbReference type="SMART" id="SM00091">
    <property type="entry name" value="PAS"/>
    <property type="match status" value="1"/>
</dbReference>
<feature type="transmembrane region" description="Helical" evidence="7">
    <location>
        <begin position="20"/>
        <end position="41"/>
    </location>
</feature>
<dbReference type="InterPro" id="IPR000014">
    <property type="entry name" value="PAS"/>
</dbReference>
<name>L0HEN0_METFS</name>
<dbReference type="InParanoid" id="L0HEN0"/>
<keyword evidence="3" id="KW-0547">Nucleotide-binding</keyword>
<dbReference type="EMBL" id="CP003167">
    <property type="protein sequence ID" value="AGB03167.1"/>
    <property type="molecule type" value="Genomic_DNA"/>
</dbReference>
<dbReference type="CDD" id="cd00075">
    <property type="entry name" value="HATPase"/>
    <property type="match status" value="1"/>
</dbReference>
<evidence type="ECO:0000256" key="2">
    <source>
        <dbReference type="ARBA" id="ARBA00022679"/>
    </source>
</evidence>
<keyword evidence="7" id="KW-0472">Membrane</keyword>
<accession>L0HEN0</accession>
<dbReference type="PANTHER" id="PTHR43065">
    <property type="entry name" value="SENSOR HISTIDINE KINASE"/>
    <property type="match status" value="1"/>
</dbReference>
<evidence type="ECO:0000259" key="8">
    <source>
        <dbReference type="PROSITE" id="PS50109"/>
    </source>
</evidence>
<dbReference type="SUPFAM" id="SSF55874">
    <property type="entry name" value="ATPase domain of HSP90 chaperone/DNA topoisomerase II/histidine kinase"/>
    <property type="match status" value="1"/>
</dbReference>
<keyword evidence="7" id="KW-1133">Transmembrane helix</keyword>
<feature type="transmembrane region" description="Helical" evidence="7">
    <location>
        <begin position="91"/>
        <end position="114"/>
    </location>
</feature>
<dbReference type="Proteomes" id="UP000010824">
    <property type="component" value="Chromosome"/>
</dbReference>
<evidence type="ECO:0000256" key="7">
    <source>
        <dbReference type="SAM" id="Phobius"/>
    </source>
</evidence>
<evidence type="ECO:0000256" key="4">
    <source>
        <dbReference type="ARBA" id="ARBA00022777"/>
    </source>
</evidence>
<dbReference type="HOGENOM" id="CLU_000445_114_58_2"/>
<keyword evidence="2" id="KW-0808">Transferase</keyword>
<dbReference type="InterPro" id="IPR036890">
    <property type="entry name" value="HATPase_C_sf"/>
</dbReference>
<feature type="domain" description="Histidine kinase" evidence="8">
    <location>
        <begin position="387"/>
        <end position="485"/>
    </location>
</feature>
<protein>
    <submittedName>
        <fullName evidence="10">PAS domain S-box</fullName>
    </submittedName>
</protein>
<dbReference type="CDD" id="cd00130">
    <property type="entry name" value="PAS"/>
    <property type="match status" value="1"/>
</dbReference>
<dbReference type="PROSITE" id="PS50109">
    <property type="entry name" value="HIS_KIN"/>
    <property type="match status" value="1"/>
</dbReference>
<proteinExistence type="predicted"/>
<dbReference type="eggNOG" id="arCOG06193">
    <property type="taxonomic scope" value="Archaea"/>
</dbReference>
<evidence type="ECO:0000256" key="1">
    <source>
        <dbReference type="ARBA" id="ARBA00022553"/>
    </source>
</evidence>
<dbReference type="PANTHER" id="PTHR43065:SF10">
    <property type="entry name" value="PEROXIDE STRESS-ACTIVATED HISTIDINE KINASE MAK3"/>
    <property type="match status" value="1"/>
</dbReference>
<dbReference type="Gene3D" id="3.30.565.10">
    <property type="entry name" value="Histidine kinase-like ATPase, C-terminal domain"/>
    <property type="match status" value="1"/>
</dbReference>
<dbReference type="GO" id="GO:0016301">
    <property type="term" value="F:kinase activity"/>
    <property type="evidence" value="ECO:0007669"/>
    <property type="project" value="UniProtKB-KW"/>
</dbReference>
<dbReference type="Pfam" id="PF02518">
    <property type="entry name" value="HATPase_c"/>
    <property type="match status" value="1"/>
</dbReference>
<evidence type="ECO:0000259" key="9">
    <source>
        <dbReference type="PROSITE" id="PS50112"/>
    </source>
</evidence>
<sequence precursor="true">MIAIPSGGAPRILPGTARGLWSTAIVASVAVAIASTIFSLTHGINEVFPFLYFLPIILFVYVYPDHGVIFTLLVSTIYLVLVYSLTSFNPAIVAVSTAWFVIFVTIGVVTSSFAKGLVLEERKYRDIFENSQAGIFTFGLDTMKIGELNAKCARMLRYDRNELVGKDLREIFTDSAQYQSFTREIQARPQTGDIELHFSTRDGDIRQFILSASTSPNDIIICSVMDITERKLAERVIHKARVELEERIIDRTRELTRANESLLAEIEERKQFEEAIQLANKKLNTLSSITRHDILNQITAIVMYLSLAEEQISDPEAIGHLKKIGQITQLIQKQIRFTRNYQFIGSRSPHWQVLSVTIDDAVKDLDMGDIHVEKEVGDLAIYADLLLEKVFYNLFENSLRHGMKVTTCRVTHRRDGDDLVLLYEDNGIGIPAGAKEKIFRREYYRNTGYGMFLAKEILDTTGITIVETGEPGCGARFEIRVPAGAFRFGLLEQGAPQEAG</sequence>
<keyword evidence="5" id="KW-0067">ATP-binding</keyword>
<dbReference type="InterPro" id="IPR035965">
    <property type="entry name" value="PAS-like_dom_sf"/>
</dbReference>
<dbReference type="RefSeq" id="WP_015286130.1">
    <property type="nucleotide sequence ID" value="NC_019943.1"/>
</dbReference>
<evidence type="ECO:0000256" key="3">
    <source>
        <dbReference type="ARBA" id="ARBA00022741"/>
    </source>
</evidence>
<dbReference type="SMART" id="SM00387">
    <property type="entry name" value="HATPase_c"/>
    <property type="match status" value="1"/>
</dbReference>
<evidence type="ECO:0000313" key="11">
    <source>
        <dbReference type="Proteomes" id="UP000010824"/>
    </source>
</evidence>
<dbReference type="Gene3D" id="3.30.450.20">
    <property type="entry name" value="PAS domain"/>
    <property type="match status" value="1"/>
</dbReference>
<evidence type="ECO:0000256" key="6">
    <source>
        <dbReference type="ARBA" id="ARBA00023012"/>
    </source>
</evidence>
<dbReference type="GO" id="GO:0005524">
    <property type="term" value="F:ATP binding"/>
    <property type="evidence" value="ECO:0007669"/>
    <property type="project" value="UniProtKB-KW"/>
</dbReference>
<evidence type="ECO:0000256" key="5">
    <source>
        <dbReference type="ARBA" id="ARBA00022840"/>
    </source>
</evidence>
<reference evidence="11" key="1">
    <citation type="submission" date="2011-12" db="EMBL/GenBank/DDBJ databases">
        <title>Complete sequence of Methanoregula formicicum SMSP.</title>
        <authorList>
            <person name="Lucas S."/>
            <person name="Han J."/>
            <person name="Lapidus A."/>
            <person name="Cheng J.-F."/>
            <person name="Goodwin L."/>
            <person name="Pitluck S."/>
            <person name="Peters L."/>
            <person name="Ovchinnikova G."/>
            <person name="Teshima H."/>
            <person name="Detter J.C."/>
            <person name="Han C."/>
            <person name="Tapia R."/>
            <person name="Land M."/>
            <person name="Hauser L."/>
            <person name="Kyrpides N."/>
            <person name="Ivanova N."/>
            <person name="Pagani I."/>
            <person name="Imachi H."/>
            <person name="Tamaki H."/>
            <person name="Sekiguchi Y."/>
            <person name="Kamagata Y."/>
            <person name="Cadillo-Quiroz H."/>
            <person name="Zinder S."/>
            <person name="Liu W.-T."/>
            <person name="Woyke T."/>
        </authorList>
    </citation>
    <scope>NUCLEOTIDE SEQUENCE [LARGE SCALE GENOMIC DNA]</scope>
    <source>
        <strain evidence="11">DSM 22288 / NBRC 105244 / SMSP</strain>
    </source>
</reference>
<dbReference type="InterPro" id="IPR004358">
    <property type="entry name" value="Sig_transdc_His_kin-like_C"/>
</dbReference>
<keyword evidence="7" id="KW-0812">Transmembrane</keyword>
<gene>
    <name evidence="10" type="ordered locus">Metfor_2161</name>
</gene>
<dbReference type="InterPro" id="IPR005467">
    <property type="entry name" value="His_kinase_dom"/>
</dbReference>
<organism evidence="10 11">
    <name type="scientific">Methanoregula formicica (strain DSM 22288 / NBRC 105244 / SMSP)</name>
    <dbReference type="NCBI Taxonomy" id="593750"/>
    <lineage>
        <taxon>Archaea</taxon>
        <taxon>Methanobacteriati</taxon>
        <taxon>Methanobacteriota</taxon>
        <taxon>Stenosarchaea group</taxon>
        <taxon>Methanomicrobia</taxon>
        <taxon>Methanomicrobiales</taxon>
        <taxon>Methanoregulaceae</taxon>
        <taxon>Methanoregula</taxon>
    </lineage>
</organism>
<keyword evidence="6" id="KW-0902">Two-component regulatory system</keyword>
<dbReference type="PRINTS" id="PR00344">
    <property type="entry name" value="BCTRLSENSOR"/>
</dbReference>
<feature type="transmembrane region" description="Helical" evidence="7">
    <location>
        <begin position="47"/>
        <end position="63"/>
    </location>
</feature>
<keyword evidence="4" id="KW-0418">Kinase</keyword>
<dbReference type="STRING" id="593750.Metfor_2161"/>
<keyword evidence="11" id="KW-1185">Reference proteome</keyword>
<keyword evidence="1" id="KW-0597">Phosphoprotein</keyword>
<reference evidence="10 11" key="2">
    <citation type="journal article" date="2014" name="Genome Announc.">
        <title>Complete Genome Sequence of Methanoregula formicica SMSPT, a Mesophilic Hydrogenotrophic Methanogen Isolated from a Methanogenic Upflow Anaerobic Sludge Blanket Reactor.</title>
        <authorList>
            <person name="Yamamoto K."/>
            <person name="Tamaki H."/>
            <person name="Cadillo-Quiroz H."/>
            <person name="Imachi H."/>
            <person name="Kyrpides N."/>
            <person name="Woyke T."/>
            <person name="Goodwin L."/>
            <person name="Zinder S.H."/>
            <person name="Kamagata Y."/>
            <person name="Liu W.T."/>
        </authorList>
    </citation>
    <scope>NUCLEOTIDE SEQUENCE [LARGE SCALE GENOMIC DNA]</scope>
    <source>
        <strain evidence="11">DSM 22288 / NBRC 105244 / SMSP</strain>
    </source>
</reference>